<reference evidence="5" key="2">
    <citation type="submission" date="2021-04" db="EMBL/GenBank/DDBJ databases">
        <authorList>
            <person name="Gilroy R."/>
        </authorList>
    </citation>
    <scope>NUCLEOTIDE SEQUENCE</scope>
    <source>
        <strain evidence="5">ChiGjej6B6-14162</strain>
    </source>
</reference>
<dbReference type="InterPro" id="IPR036942">
    <property type="entry name" value="Beta-barrel_TonB_sf"/>
</dbReference>
<keyword evidence="5" id="KW-0675">Receptor</keyword>
<dbReference type="EMBL" id="DXEL01000075">
    <property type="protein sequence ID" value="HIX75541.1"/>
    <property type="molecule type" value="Genomic_DNA"/>
</dbReference>
<evidence type="ECO:0000256" key="4">
    <source>
        <dbReference type="SAM" id="SignalP"/>
    </source>
</evidence>
<keyword evidence="3" id="KW-0998">Cell outer membrane</keyword>
<proteinExistence type="predicted"/>
<keyword evidence="4" id="KW-0732">Signal</keyword>
<organism evidence="5 6">
    <name type="scientific">Candidatus Parabacteroides intestinipullorum</name>
    <dbReference type="NCBI Taxonomy" id="2838723"/>
    <lineage>
        <taxon>Bacteria</taxon>
        <taxon>Pseudomonadati</taxon>
        <taxon>Bacteroidota</taxon>
        <taxon>Bacteroidia</taxon>
        <taxon>Bacteroidales</taxon>
        <taxon>Tannerellaceae</taxon>
        <taxon>Parabacteroides</taxon>
    </lineage>
</organism>
<sequence length="598" mass="66741">MKTQYNKAIGVALLLGAVGVVNAQEDLTKKNALEREMTLEREYDPTVLDANKVNTLPAIKEPEARKIPIDYSDYTIPASPAPQIGILPAGNMMTEIAHNKRRGYLNLGVGTYLNINGDVGYHILSTEKDKLNVWYSHRSTNGNVSYSQLDDVKVKAKINDNLGGVGYTHAFDKMLLNMGLRYGYSAFNYYGLPNGNSSSLPLEQQLEQVDRETNQVNQTIMAKVGVESKEGADVGYLLDVDYIRFSHKYGLGKPAEGPTENTIDVKFGLNAGFNGNMRVGLDGQFEYFNYSLPEETKAANGTFYVCEFENHAEGTLSPYYRIEGDNWNVKLGASVMFVTGENSKFMASPNIAADVEVAEKTQFYLNAGGKLYSNSMYETSLVNRYVDPTCELAPSRNWLDAQLGLRSGIVPGFWFDIFGGYKITSSDVLFLPSRTYMSGHFGNFSQAMPDVDTKLLFAGVNLKYSYQQLFDIQLKGVYNHWTATYGDSWIGGEVNGDLEYVWGKPKVEITAGVTVHPIQKLAIALDYYLATDRYTELDGANPLKMNNINELNLTGSYTFNDTFGVYAKLNNILFQEYELYYGYPMQKFSAMVGVNINF</sequence>
<protein>
    <submittedName>
        <fullName evidence="5">TonB-dependent receptor</fullName>
    </submittedName>
</protein>
<evidence type="ECO:0000256" key="1">
    <source>
        <dbReference type="ARBA" id="ARBA00004442"/>
    </source>
</evidence>
<evidence type="ECO:0000256" key="2">
    <source>
        <dbReference type="ARBA" id="ARBA00023136"/>
    </source>
</evidence>
<comment type="caution">
    <text evidence="5">The sequence shown here is derived from an EMBL/GenBank/DDBJ whole genome shotgun (WGS) entry which is preliminary data.</text>
</comment>
<feature type="chain" id="PRO_5039643695" evidence="4">
    <location>
        <begin position="24"/>
        <end position="598"/>
    </location>
</feature>
<dbReference type="Gene3D" id="2.40.170.20">
    <property type="entry name" value="TonB-dependent receptor, beta-barrel domain"/>
    <property type="match status" value="1"/>
</dbReference>
<reference evidence="5" key="1">
    <citation type="journal article" date="2021" name="PeerJ">
        <title>Extensive microbial diversity within the chicken gut microbiome revealed by metagenomics and culture.</title>
        <authorList>
            <person name="Gilroy R."/>
            <person name="Ravi A."/>
            <person name="Getino M."/>
            <person name="Pursley I."/>
            <person name="Horton D.L."/>
            <person name="Alikhan N.F."/>
            <person name="Baker D."/>
            <person name="Gharbi K."/>
            <person name="Hall N."/>
            <person name="Watson M."/>
            <person name="Adriaenssens E.M."/>
            <person name="Foster-Nyarko E."/>
            <person name="Jarju S."/>
            <person name="Secka A."/>
            <person name="Antonio M."/>
            <person name="Oren A."/>
            <person name="Chaudhuri R.R."/>
            <person name="La Ragione R."/>
            <person name="Hildebrand F."/>
            <person name="Pallen M.J."/>
        </authorList>
    </citation>
    <scope>NUCLEOTIDE SEQUENCE</scope>
    <source>
        <strain evidence="5">ChiGjej6B6-14162</strain>
    </source>
</reference>
<name>A0A9D1XAI0_9BACT</name>
<evidence type="ECO:0000313" key="5">
    <source>
        <dbReference type="EMBL" id="HIX75541.1"/>
    </source>
</evidence>
<evidence type="ECO:0000313" key="6">
    <source>
        <dbReference type="Proteomes" id="UP000886740"/>
    </source>
</evidence>
<comment type="subcellular location">
    <subcellularLocation>
        <location evidence="1">Cell outer membrane</location>
    </subcellularLocation>
</comment>
<gene>
    <name evidence="5" type="ORF">H9977_10990</name>
</gene>
<feature type="signal peptide" evidence="4">
    <location>
        <begin position="1"/>
        <end position="23"/>
    </location>
</feature>
<evidence type="ECO:0000256" key="3">
    <source>
        <dbReference type="ARBA" id="ARBA00023237"/>
    </source>
</evidence>
<keyword evidence="2" id="KW-0472">Membrane</keyword>
<dbReference type="SUPFAM" id="SSF56935">
    <property type="entry name" value="Porins"/>
    <property type="match status" value="1"/>
</dbReference>
<dbReference type="AlphaFoldDB" id="A0A9D1XAI0"/>
<dbReference type="Proteomes" id="UP000886740">
    <property type="component" value="Unassembled WGS sequence"/>
</dbReference>
<dbReference type="GO" id="GO:0009279">
    <property type="term" value="C:cell outer membrane"/>
    <property type="evidence" value="ECO:0007669"/>
    <property type="project" value="UniProtKB-SubCell"/>
</dbReference>
<accession>A0A9D1XAI0</accession>